<evidence type="ECO:0000256" key="5">
    <source>
        <dbReference type="ARBA" id="ARBA00022490"/>
    </source>
</evidence>
<comment type="catalytic activity">
    <reaction evidence="13">
        <text>2-oxo-ATP + H2O = 2-oxo-AMP + diphosphate + H(+)</text>
        <dbReference type="Rhea" id="RHEA:67392"/>
        <dbReference type="ChEBI" id="CHEBI:15377"/>
        <dbReference type="ChEBI" id="CHEBI:15378"/>
        <dbReference type="ChEBI" id="CHEBI:33019"/>
        <dbReference type="ChEBI" id="CHEBI:71395"/>
        <dbReference type="ChEBI" id="CHEBI:172878"/>
    </reaction>
    <physiologicalReaction direction="left-to-right" evidence="13">
        <dbReference type="Rhea" id="RHEA:67393"/>
    </physiologicalReaction>
</comment>
<dbReference type="PRINTS" id="PR01403">
    <property type="entry name" value="8OXTPHPHTASE"/>
</dbReference>
<evidence type="ECO:0000256" key="15">
    <source>
        <dbReference type="ARBA" id="ARBA00026218"/>
    </source>
</evidence>
<dbReference type="GO" id="GO:0042262">
    <property type="term" value="P:DNA protection"/>
    <property type="evidence" value="ECO:0007669"/>
    <property type="project" value="InterPro"/>
</dbReference>
<comment type="subunit">
    <text evidence="4">Monomer.</text>
</comment>
<evidence type="ECO:0000256" key="4">
    <source>
        <dbReference type="ARBA" id="ARBA00011245"/>
    </source>
</evidence>
<organism evidence="26 27">
    <name type="scientific">Conger conger</name>
    <name type="common">Conger eel</name>
    <name type="synonym">Muraena conger</name>
    <dbReference type="NCBI Taxonomy" id="82655"/>
    <lineage>
        <taxon>Eukaryota</taxon>
        <taxon>Metazoa</taxon>
        <taxon>Chordata</taxon>
        <taxon>Craniata</taxon>
        <taxon>Vertebrata</taxon>
        <taxon>Euteleostomi</taxon>
        <taxon>Actinopterygii</taxon>
        <taxon>Neopterygii</taxon>
        <taxon>Teleostei</taxon>
        <taxon>Anguilliformes</taxon>
        <taxon>Congridae</taxon>
        <taxon>Conger</taxon>
    </lineage>
</organism>
<dbReference type="SUPFAM" id="SSF55811">
    <property type="entry name" value="Nudix"/>
    <property type="match status" value="1"/>
</dbReference>
<comment type="caution">
    <text evidence="26">The sequence shown here is derived from an EMBL/GenBank/DDBJ whole genome shotgun (WGS) entry which is preliminary data.</text>
</comment>
<sequence length="169" mass="19726">MPRERVHCNSLRPMFTSKLLTLVLVVQPGRVLLGMKKRGFGIGRWNGFGGKVQPGETIEEAARRELQEESALTVDTLDKIGNIKFEFVGETELMDVHIFRADSFNGEPTESDEMRPQWFDWESIPYDQMWPDDRMWFPLMLQKKKFLGYFKFQGHGVILNQQLEEVDEI</sequence>
<comment type="catalytic activity">
    <reaction evidence="23">
        <text>N(6)-methyl-dATP + H2O = N(6)-methyl-dAMP + diphosphate + H(+)</text>
        <dbReference type="Rhea" id="RHEA:67604"/>
        <dbReference type="ChEBI" id="CHEBI:15377"/>
        <dbReference type="ChEBI" id="CHEBI:15378"/>
        <dbReference type="ChEBI" id="CHEBI:33019"/>
        <dbReference type="ChEBI" id="CHEBI:169976"/>
        <dbReference type="ChEBI" id="CHEBI:172872"/>
    </reaction>
    <physiologicalReaction direction="left-to-right" evidence="23">
        <dbReference type="Rhea" id="RHEA:67605"/>
    </physiologicalReaction>
</comment>
<comment type="catalytic activity">
    <reaction evidence="21">
        <text>N(6)-methyl-ATP + H2O = N(6)-methyl-AMP + diphosphate + H(+)</text>
        <dbReference type="Rhea" id="RHEA:67608"/>
        <dbReference type="ChEBI" id="CHEBI:15377"/>
        <dbReference type="ChEBI" id="CHEBI:15378"/>
        <dbReference type="ChEBI" id="CHEBI:33019"/>
        <dbReference type="ChEBI" id="CHEBI:144842"/>
        <dbReference type="ChEBI" id="CHEBI:172873"/>
    </reaction>
    <physiologicalReaction direction="left-to-right" evidence="21">
        <dbReference type="Rhea" id="RHEA:67609"/>
    </physiologicalReaction>
</comment>
<evidence type="ECO:0000256" key="8">
    <source>
        <dbReference type="ARBA" id="ARBA00022842"/>
    </source>
</evidence>
<evidence type="ECO:0000256" key="11">
    <source>
        <dbReference type="ARBA" id="ARBA00024459"/>
    </source>
</evidence>
<evidence type="ECO:0000256" key="13">
    <source>
        <dbReference type="ARBA" id="ARBA00024596"/>
    </source>
</evidence>
<dbReference type="EC" id="3.6.1.56" evidence="14"/>
<dbReference type="PRINTS" id="PR00502">
    <property type="entry name" value="NUDIXFAMILY"/>
</dbReference>
<protein>
    <recommendedName>
        <fullName evidence="15">Oxidized purine nucleoside triphosphate hydrolase</fullName>
        <ecNumber evidence="14">3.6.1.56</ecNumber>
    </recommendedName>
    <alternativeName>
        <fullName evidence="19">2-hydroxy-dATP diphosphatase</fullName>
    </alternativeName>
    <alternativeName>
        <fullName evidence="18">7,8-dihydro-8-oxoguanine triphosphatase</fullName>
    </alternativeName>
    <alternativeName>
        <fullName evidence="17">8-oxo-dGTPase</fullName>
    </alternativeName>
    <alternativeName>
        <fullName evidence="20">Methylated purine nucleoside triphosphate hydrolase</fullName>
    </alternativeName>
    <alternativeName>
        <fullName evidence="16">Nucleoside diphosphate-linked moiety X motif 1</fullName>
    </alternativeName>
</protein>
<comment type="cofactor">
    <cofactor evidence="1">
        <name>Mg(2+)</name>
        <dbReference type="ChEBI" id="CHEBI:18420"/>
    </cofactor>
</comment>
<dbReference type="CDD" id="cd03427">
    <property type="entry name" value="NUDIX_MTH1_Nudt1"/>
    <property type="match status" value="1"/>
</dbReference>
<dbReference type="InterPro" id="IPR015797">
    <property type="entry name" value="NUDIX_hydrolase-like_dom_sf"/>
</dbReference>
<keyword evidence="7" id="KW-0378">Hydrolase</keyword>
<dbReference type="GO" id="GO:0008828">
    <property type="term" value="F:dATP diphosphatase activity"/>
    <property type="evidence" value="ECO:0007669"/>
    <property type="project" value="UniProtKB-EC"/>
</dbReference>
<evidence type="ECO:0000256" key="21">
    <source>
        <dbReference type="ARBA" id="ARBA00048002"/>
    </source>
</evidence>
<comment type="catalytic activity">
    <reaction evidence="11">
        <text>2-oxo-dATP + H2O = 2-oxo-dAMP + diphosphate + H(+)</text>
        <dbReference type="Rhea" id="RHEA:31583"/>
        <dbReference type="ChEBI" id="CHEBI:15377"/>
        <dbReference type="ChEBI" id="CHEBI:15378"/>
        <dbReference type="ChEBI" id="CHEBI:33019"/>
        <dbReference type="ChEBI" id="CHEBI:63212"/>
        <dbReference type="ChEBI" id="CHEBI:77897"/>
        <dbReference type="EC" id="3.6.1.56"/>
    </reaction>
    <physiologicalReaction direction="left-to-right" evidence="11">
        <dbReference type="Rhea" id="RHEA:31584"/>
    </physiologicalReaction>
</comment>
<evidence type="ECO:0000256" key="6">
    <source>
        <dbReference type="ARBA" id="ARBA00022723"/>
    </source>
</evidence>
<comment type="subcellular location">
    <subcellularLocation>
        <location evidence="2">Cytoplasm</location>
    </subcellularLocation>
</comment>
<proteinExistence type="inferred from homology"/>
<dbReference type="GO" id="GO:0005737">
    <property type="term" value="C:cytoplasm"/>
    <property type="evidence" value="ECO:0007669"/>
    <property type="project" value="UniProtKB-SubCell"/>
</dbReference>
<evidence type="ECO:0000256" key="24">
    <source>
        <dbReference type="ARBA" id="ARBA00053094"/>
    </source>
</evidence>
<dbReference type="InterPro" id="IPR020476">
    <property type="entry name" value="Nudix_hydrolase"/>
</dbReference>
<dbReference type="PANTHER" id="PTHR43758">
    <property type="entry name" value="7,8-DIHYDRO-8-OXOGUANINE TRIPHOSPHATASE"/>
    <property type="match status" value="1"/>
</dbReference>
<evidence type="ECO:0000256" key="9">
    <source>
        <dbReference type="ARBA" id="ARBA00022884"/>
    </source>
</evidence>
<dbReference type="Pfam" id="PF00293">
    <property type="entry name" value="NUDIX"/>
    <property type="match status" value="1"/>
</dbReference>
<evidence type="ECO:0000256" key="17">
    <source>
        <dbReference type="ARBA" id="ARBA00030634"/>
    </source>
</evidence>
<dbReference type="GO" id="GO:0003723">
    <property type="term" value="F:RNA binding"/>
    <property type="evidence" value="ECO:0007669"/>
    <property type="project" value="UniProtKB-KW"/>
</dbReference>
<dbReference type="EMBL" id="JAFJMO010000016">
    <property type="protein sequence ID" value="KAJ8253843.1"/>
    <property type="molecule type" value="Genomic_DNA"/>
</dbReference>
<dbReference type="GO" id="GO:0046872">
    <property type="term" value="F:metal ion binding"/>
    <property type="evidence" value="ECO:0007669"/>
    <property type="project" value="UniProtKB-KW"/>
</dbReference>
<evidence type="ECO:0000256" key="18">
    <source>
        <dbReference type="ARBA" id="ARBA00030682"/>
    </source>
</evidence>
<keyword evidence="8" id="KW-0460">Magnesium</keyword>
<dbReference type="AlphaFoldDB" id="A0A9Q1CZJ8"/>
<evidence type="ECO:0000256" key="20">
    <source>
        <dbReference type="ARBA" id="ARBA00032071"/>
    </source>
</evidence>
<name>A0A9Q1CZJ8_CONCO</name>
<evidence type="ECO:0000256" key="22">
    <source>
        <dbReference type="ARBA" id="ARBA00048894"/>
    </source>
</evidence>
<dbReference type="InterPro" id="IPR000086">
    <property type="entry name" value="NUDIX_hydrolase_dom"/>
</dbReference>
<keyword evidence="27" id="KW-1185">Reference proteome</keyword>
<dbReference type="OrthoDB" id="408303at2759"/>
<evidence type="ECO:0000256" key="12">
    <source>
        <dbReference type="ARBA" id="ARBA00024486"/>
    </source>
</evidence>
<dbReference type="Proteomes" id="UP001152803">
    <property type="component" value="Unassembled WGS sequence"/>
</dbReference>
<evidence type="ECO:0000259" key="25">
    <source>
        <dbReference type="PROSITE" id="PS51462"/>
    </source>
</evidence>
<comment type="catalytic activity">
    <reaction evidence="12">
        <text>8-oxo-dGTP + H2O = 8-oxo-dGMP + diphosphate + H(+)</text>
        <dbReference type="Rhea" id="RHEA:31575"/>
        <dbReference type="ChEBI" id="CHEBI:15377"/>
        <dbReference type="ChEBI" id="CHEBI:15378"/>
        <dbReference type="ChEBI" id="CHEBI:33019"/>
        <dbReference type="ChEBI" id="CHEBI:63224"/>
        <dbReference type="ChEBI" id="CHEBI:77896"/>
    </reaction>
    <physiologicalReaction direction="left-to-right" evidence="12">
        <dbReference type="Rhea" id="RHEA:31576"/>
    </physiologicalReaction>
</comment>
<evidence type="ECO:0000256" key="16">
    <source>
        <dbReference type="ARBA" id="ARBA00029673"/>
    </source>
</evidence>
<gene>
    <name evidence="26" type="ORF">COCON_G00204550</name>
</gene>
<dbReference type="PROSITE" id="PS51462">
    <property type="entry name" value="NUDIX"/>
    <property type="match status" value="1"/>
</dbReference>
<evidence type="ECO:0000313" key="26">
    <source>
        <dbReference type="EMBL" id="KAJ8253843.1"/>
    </source>
</evidence>
<evidence type="ECO:0000256" key="1">
    <source>
        <dbReference type="ARBA" id="ARBA00001946"/>
    </source>
</evidence>
<keyword evidence="6" id="KW-0479">Metal-binding</keyword>
<evidence type="ECO:0000256" key="7">
    <source>
        <dbReference type="ARBA" id="ARBA00022801"/>
    </source>
</evidence>
<evidence type="ECO:0000256" key="23">
    <source>
        <dbReference type="ARBA" id="ARBA00049032"/>
    </source>
</evidence>
<reference evidence="26" key="1">
    <citation type="journal article" date="2023" name="Science">
        <title>Genome structures resolve the early diversification of teleost fishes.</title>
        <authorList>
            <person name="Parey E."/>
            <person name="Louis A."/>
            <person name="Montfort J."/>
            <person name="Bouchez O."/>
            <person name="Roques C."/>
            <person name="Iampietro C."/>
            <person name="Lluch J."/>
            <person name="Castinel A."/>
            <person name="Donnadieu C."/>
            <person name="Desvignes T."/>
            <person name="Floi Bucao C."/>
            <person name="Jouanno E."/>
            <person name="Wen M."/>
            <person name="Mejri S."/>
            <person name="Dirks R."/>
            <person name="Jansen H."/>
            <person name="Henkel C."/>
            <person name="Chen W.J."/>
            <person name="Zahm M."/>
            <person name="Cabau C."/>
            <person name="Klopp C."/>
            <person name="Thompson A.W."/>
            <person name="Robinson-Rechavi M."/>
            <person name="Braasch I."/>
            <person name="Lecointre G."/>
            <person name="Bobe J."/>
            <person name="Postlethwait J.H."/>
            <person name="Berthelot C."/>
            <person name="Roest Crollius H."/>
            <person name="Guiguen Y."/>
        </authorList>
    </citation>
    <scope>NUCLEOTIDE SEQUENCE</scope>
    <source>
        <strain evidence="26">Concon-B</strain>
    </source>
</reference>
<accession>A0A9Q1CZJ8</accession>
<keyword evidence="9" id="KW-0694">RNA-binding</keyword>
<keyword evidence="5" id="KW-0963">Cytoplasm</keyword>
<dbReference type="Gene3D" id="3.90.79.10">
    <property type="entry name" value="Nucleoside Triphosphate Pyrophosphohydrolase"/>
    <property type="match status" value="1"/>
</dbReference>
<dbReference type="InterPro" id="IPR003563">
    <property type="entry name" value="8ODP"/>
</dbReference>
<evidence type="ECO:0000256" key="2">
    <source>
        <dbReference type="ARBA" id="ARBA00004496"/>
    </source>
</evidence>
<evidence type="ECO:0000256" key="14">
    <source>
        <dbReference type="ARBA" id="ARBA00026103"/>
    </source>
</evidence>
<evidence type="ECO:0000313" key="27">
    <source>
        <dbReference type="Proteomes" id="UP001152803"/>
    </source>
</evidence>
<comment type="catalytic activity">
    <reaction evidence="22">
        <text>O(6)-methyl-dGTP + H2O = O(6)-methyl-dGMP + diphosphate + H(+)</text>
        <dbReference type="Rhea" id="RHEA:67600"/>
        <dbReference type="ChEBI" id="CHEBI:15377"/>
        <dbReference type="ChEBI" id="CHEBI:15378"/>
        <dbReference type="ChEBI" id="CHEBI:33019"/>
        <dbReference type="ChEBI" id="CHEBI:169974"/>
        <dbReference type="ChEBI" id="CHEBI:169975"/>
    </reaction>
    <physiologicalReaction direction="left-to-right" evidence="22">
        <dbReference type="Rhea" id="RHEA:67601"/>
    </physiologicalReaction>
</comment>
<comment type="similarity">
    <text evidence="3">Belongs to the Nudix hydrolase family.</text>
</comment>
<dbReference type="GO" id="GO:0008413">
    <property type="term" value="F:8-oxo-7,8-dihydroguanosine triphosphate pyrophosphatase activity"/>
    <property type="evidence" value="ECO:0007669"/>
    <property type="project" value="InterPro"/>
</dbReference>
<evidence type="ECO:0000256" key="3">
    <source>
        <dbReference type="ARBA" id="ARBA00005582"/>
    </source>
</evidence>
<evidence type="ECO:0000256" key="19">
    <source>
        <dbReference type="ARBA" id="ARBA00031927"/>
    </source>
</evidence>
<comment type="catalytic activity">
    <reaction evidence="10">
        <text>8-oxo-dATP + H2O = 8-oxo-dAMP + diphosphate + H(+)</text>
        <dbReference type="Rhea" id="RHEA:65396"/>
        <dbReference type="ChEBI" id="CHEBI:15377"/>
        <dbReference type="ChEBI" id="CHEBI:15378"/>
        <dbReference type="ChEBI" id="CHEBI:33019"/>
        <dbReference type="ChEBI" id="CHEBI:71361"/>
        <dbReference type="ChEBI" id="CHEBI:172871"/>
    </reaction>
    <physiologicalReaction direction="left-to-right" evidence="10">
        <dbReference type="Rhea" id="RHEA:65397"/>
    </physiologicalReaction>
</comment>
<feature type="domain" description="Nudix hydrolase" evidence="25">
    <location>
        <begin position="16"/>
        <end position="142"/>
    </location>
</feature>
<comment type="function">
    <text evidence="24">Oxidized purine nucleoside triphosphate hydrolase which is a prominent sanitizer of the oxidized nucleotide pool. Catalyzes the hydrolysis of 2-oxo-dATP (2-hydroxy-dATP) into 2-oxo-dAMP. Also has a significant hydrolase activity toward 2-oxo-ATP, 8-oxo-dGTP and 8-oxo-dATP. Through the hydrolysis of oxidized purine nucleoside triphosphates, prevents their incorporation into DNA and the subsequent transversions A:T to C:G and G:C to T:A. Also catalyzes the hydrolysis of methylated purine nucleoside triphosphate preventing their integration into DNA. Through this antimutagenic activity protects cells from oxidative stress.</text>
</comment>
<evidence type="ECO:0000256" key="10">
    <source>
        <dbReference type="ARBA" id="ARBA00024448"/>
    </source>
</evidence>
<dbReference type="PANTHER" id="PTHR43758:SF2">
    <property type="entry name" value="OXIDIZED PURINE NUCLEOSIDE TRIPHOSPHATE HYDROLASE"/>
    <property type="match status" value="1"/>
</dbReference>